<keyword evidence="3" id="KW-1185">Reference proteome</keyword>
<evidence type="ECO:0000259" key="1">
    <source>
        <dbReference type="Pfam" id="PF06250"/>
    </source>
</evidence>
<evidence type="ECO:0000313" key="2">
    <source>
        <dbReference type="EMBL" id="SHL63628.1"/>
    </source>
</evidence>
<dbReference type="STRING" id="1419482.SAMN05444266_104238"/>
<reference evidence="2 3" key="1">
    <citation type="submission" date="2016-11" db="EMBL/GenBank/DDBJ databases">
        <authorList>
            <person name="Jaros S."/>
            <person name="Januszkiewicz K."/>
            <person name="Wedrychowicz H."/>
        </authorList>
    </citation>
    <scope>NUCLEOTIDE SEQUENCE [LARGE SCALE GENOMIC DNA]</scope>
    <source>
        <strain evidence="2 3">DSM 27406</strain>
    </source>
</reference>
<proteinExistence type="predicted"/>
<dbReference type="GO" id="GO:0003676">
    <property type="term" value="F:nucleic acid binding"/>
    <property type="evidence" value="ECO:0007669"/>
    <property type="project" value="InterPro"/>
</dbReference>
<protein>
    <submittedName>
        <fullName evidence="2">Predicted nuclease of restriction endonuclease-like (RecB) superfamily, DUF1016 family</fullName>
    </submittedName>
</protein>
<keyword evidence="2" id="KW-0540">Nuclease</keyword>
<dbReference type="Gene3D" id="3.40.1350.10">
    <property type="match status" value="1"/>
</dbReference>
<dbReference type="AlphaFoldDB" id="A0A1M7C8J8"/>
<dbReference type="EMBL" id="FRBL01000004">
    <property type="protein sequence ID" value="SHL63628.1"/>
    <property type="molecule type" value="Genomic_DNA"/>
</dbReference>
<dbReference type="Proteomes" id="UP000184420">
    <property type="component" value="Unassembled WGS sequence"/>
</dbReference>
<name>A0A1M7C8J8_9BACT</name>
<dbReference type="GO" id="GO:0004519">
    <property type="term" value="F:endonuclease activity"/>
    <property type="evidence" value="ECO:0007669"/>
    <property type="project" value="UniProtKB-KW"/>
</dbReference>
<organism evidence="2 3">
    <name type="scientific">Chitinophaga jiangningensis</name>
    <dbReference type="NCBI Taxonomy" id="1419482"/>
    <lineage>
        <taxon>Bacteria</taxon>
        <taxon>Pseudomonadati</taxon>
        <taxon>Bacteroidota</taxon>
        <taxon>Chitinophagia</taxon>
        <taxon>Chitinophagales</taxon>
        <taxon>Chitinophagaceae</taxon>
        <taxon>Chitinophaga</taxon>
    </lineage>
</organism>
<dbReference type="InterPro" id="IPR011856">
    <property type="entry name" value="tRNA_endonuc-like_dom_sf"/>
</dbReference>
<dbReference type="InterPro" id="IPR053148">
    <property type="entry name" value="PD-DEXK-like_domain"/>
</dbReference>
<sequence>MLFERTGLSSDKATLLRSQAKGEGLKPEDVFRNPYMLEFLGLEEKAVYTETELEQAIISHLQNFLLEMGSGFCFEARQKRITFDNTHYRIDLVFYHRILKCHVLLDLKIGEFTHADAGQMNVYLNYYNEHEKSEGDNPPVGIILCANKNENLVRYATTGLPQQVFVSKYLINLPSEAELARIIEEEQDKLR</sequence>
<dbReference type="InterPro" id="IPR009362">
    <property type="entry name" value="YhcG_C"/>
</dbReference>
<accession>A0A1M7C8J8</accession>
<evidence type="ECO:0000313" key="3">
    <source>
        <dbReference type="Proteomes" id="UP000184420"/>
    </source>
</evidence>
<feature type="domain" description="YhcG PDDEXK nuclease" evidence="1">
    <location>
        <begin position="29"/>
        <end position="178"/>
    </location>
</feature>
<dbReference type="PANTHER" id="PTHR30547:SF5">
    <property type="entry name" value="NUCLEASE YHCG-RELATED"/>
    <property type="match status" value="1"/>
</dbReference>
<dbReference type="PANTHER" id="PTHR30547">
    <property type="entry name" value="UNCHARACTERIZED PROTEIN YHCG-RELATED"/>
    <property type="match status" value="1"/>
</dbReference>
<dbReference type="Pfam" id="PF06250">
    <property type="entry name" value="YhcG_C"/>
    <property type="match status" value="1"/>
</dbReference>
<keyword evidence="2" id="KW-0255">Endonuclease</keyword>
<gene>
    <name evidence="2" type="ORF">SAMN05444266_104238</name>
</gene>
<keyword evidence="2" id="KW-0378">Hydrolase</keyword>